<gene>
    <name evidence="1" type="ORF">KI387_006786</name>
</gene>
<comment type="caution">
    <text evidence="1">The sequence shown here is derived from an EMBL/GenBank/DDBJ whole genome shotgun (WGS) entry which is preliminary data.</text>
</comment>
<feature type="non-terminal residue" evidence="1">
    <location>
        <position position="116"/>
    </location>
</feature>
<dbReference type="EMBL" id="JAHRHJ020000002">
    <property type="protein sequence ID" value="KAH9326608.1"/>
    <property type="molecule type" value="Genomic_DNA"/>
</dbReference>
<reference evidence="1 2" key="1">
    <citation type="journal article" date="2021" name="Nat. Plants">
        <title>The Taxus genome provides insights into paclitaxel biosynthesis.</title>
        <authorList>
            <person name="Xiong X."/>
            <person name="Gou J."/>
            <person name="Liao Q."/>
            <person name="Li Y."/>
            <person name="Zhou Q."/>
            <person name="Bi G."/>
            <person name="Li C."/>
            <person name="Du R."/>
            <person name="Wang X."/>
            <person name="Sun T."/>
            <person name="Guo L."/>
            <person name="Liang H."/>
            <person name="Lu P."/>
            <person name="Wu Y."/>
            <person name="Zhang Z."/>
            <person name="Ro D.K."/>
            <person name="Shang Y."/>
            <person name="Huang S."/>
            <person name="Yan J."/>
        </authorList>
    </citation>
    <scope>NUCLEOTIDE SEQUENCE [LARGE SCALE GENOMIC DNA]</scope>
    <source>
        <strain evidence="1">Ta-2019</strain>
    </source>
</reference>
<sequence>LSLWNSLGRKSTKEMKGFSPARDIDDEDEFVGPNHSVMWGCATPSPSRLGCSGRFGCLGICSDMVRMWGVPCGVPHDNWELTCGHKVLEGLCVTARVVWYYVVLCDTLQSCEYYEV</sequence>
<dbReference type="AlphaFoldDB" id="A0AA38GQU3"/>
<protein>
    <submittedName>
        <fullName evidence="1">Uncharacterized protein</fullName>
    </submittedName>
</protein>
<feature type="non-terminal residue" evidence="1">
    <location>
        <position position="1"/>
    </location>
</feature>
<organism evidence="1 2">
    <name type="scientific">Taxus chinensis</name>
    <name type="common">Chinese yew</name>
    <name type="synonym">Taxus wallichiana var. chinensis</name>
    <dbReference type="NCBI Taxonomy" id="29808"/>
    <lineage>
        <taxon>Eukaryota</taxon>
        <taxon>Viridiplantae</taxon>
        <taxon>Streptophyta</taxon>
        <taxon>Embryophyta</taxon>
        <taxon>Tracheophyta</taxon>
        <taxon>Spermatophyta</taxon>
        <taxon>Pinopsida</taxon>
        <taxon>Pinidae</taxon>
        <taxon>Conifers II</taxon>
        <taxon>Cupressales</taxon>
        <taxon>Taxaceae</taxon>
        <taxon>Taxus</taxon>
    </lineage>
</organism>
<dbReference type="Proteomes" id="UP000824469">
    <property type="component" value="Unassembled WGS sequence"/>
</dbReference>
<evidence type="ECO:0000313" key="2">
    <source>
        <dbReference type="Proteomes" id="UP000824469"/>
    </source>
</evidence>
<evidence type="ECO:0000313" key="1">
    <source>
        <dbReference type="EMBL" id="KAH9326608.1"/>
    </source>
</evidence>
<name>A0AA38GQU3_TAXCH</name>
<keyword evidence="2" id="KW-1185">Reference proteome</keyword>
<accession>A0AA38GQU3</accession>
<proteinExistence type="predicted"/>